<proteinExistence type="predicted"/>
<protein>
    <submittedName>
        <fullName evidence="2">Uncharacterized protein</fullName>
    </submittedName>
</protein>
<evidence type="ECO:0000313" key="3">
    <source>
        <dbReference type="Proteomes" id="UP000609651"/>
    </source>
</evidence>
<dbReference type="Proteomes" id="UP000609651">
    <property type="component" value="Unassembled WGS sequence"/>
</dbReference>
<dbReference type="EMBL" id="WTPX01000109">
    <property type="protein sequence ID" value="NNJ26952.1"/>
    <property type="molecule type" value="Genomic_DNA"/>
</dbReference>
<evidence type="ECO:0000256" key="1">
    <source>
        <dbReference type="SAM" id="MobiDB-lite"/>
    </source>
</evidence>
<gene>
    <name evidence="2" type="ORF">LzC2_30480</name>
</gene>
<accession>A0ABX1VFT2</accession>
<reference evidence="2 3" key="1">
    <citation type="journal article" date="2020" name="Syst. Appl. Microbiol.">
        <title>Alienimonas chondri sp. nov., a novel planctomycete isolated from the biofilm of the red alga Chondrus crispus.</title>
        <authorList>
            <person name="Vitorino I."/>
            <person name="Albuquerque L."/>
            <person name="Wiegand S."/>
            <person name="Kallscheuer N."/>
            <person name="da Costa M.S."/>
            <person name="Lobo-da-Cunha A."/>
            <person name="Jogler C."/>
            <person name="Lage O.M."/>
        </authorList>
    </citation>
    <scope>NUCLEOTIDE SEQUENCE [LARGE SCALE GENOMIC DNA]</scope>
    <source>
        <strain evidence="2 3">LzC2</strain>
    </source>
</reference>
<evidence type="ECO:0000313" key="2">
    <source>
        <dbReference type="EMBL" id="NNJ26952.1"/>
    </source>
</evidence>
<organism evidence="2 3">
    <name type="scientific">Alienimonas chondri</name>
    <dbReference type="NCBI Taxonomy" id="2681879"/>
    <lineage>
        <taxon>Bacteria</taxon>
        <taxon>Pseudomonadati</taxon>
        <taxon>Planctomycetota</taxon>
        <taxon>Planctomycetia</taxon>
        <taxon>Planctomycetales</taxon>
        <taxon>Planctomycetaceae</taxon>
        <taxon>Alienimonas</taxon>
    </lineage>
</organism>
<feature type="compositionally biased region" description="Basic and acidic residues" evidence="1">
    <location>
        <begin position="12"/>
        <end position="28"/>
    </location>
</feature>
<keyword evidence="3" id="KW-1185">Reference proteome</keyword>
<sequence>MALRPSGKRPGRRDERRPEEDPEQERPPPLKQRSGELIAMAFPGLLVATHEPEEVVRDLAAACCEKS</sequence>
<comment type="caution">
    <text evidence="2">The sequence shown here is derived from an EMBL/GenBank/DDBJ whole genome shotgun (WGS) entry which is preliminary data.</text>
</comment>
<feature type="region of interest" description="Disordered" evidence="1">
    <location>
        <begin position="1"/>
        <end position="35"/>
    </location>
</feature>
<dbReference type="RefSeq" id="WP_171188482.1">
    <property type="nucleotide sequence ID" value="NZ_WTPX01000109.1"/>
</dbReference>
<feature type="compositionally biased region" description="Basic residues" evidence="1">
    <location>
        <begin position="1"/>
        <end position="11"/>
    </location>
</feature>
<name>A0ABX1VFT2_9PLAN</name>